<dbReference type="EMBL" id="CYGY02000010">
    <property type="protein sequence ID" value="SIT36764.1"/>
    <property type="molecule type" value="Genomic_DNA"/>
</dbReference>
<dbReference type="InterPro" id="IPR007899">
    <property type="entry name" value="CHAD_dom"/>
</dbReference>
<dbReference type="RefSeq" id="WP_087732880.1">
    <property type="nucleotide sequence ID" value="NZ_CYGY02000010.1"/>
</dbReference>
<evidence type="ECO:0000259" key="1">
    <source>
        <dbReference type="PROSITE" id="PS51708"/>
    </source>
</evidence>
<dbReference type="PANTHER" id="PTHR39339">
    <property type="entry name" value="SLR1444 PROTEIN"/>
    <property type="match status" value="1"/>
</dbReference>
<reference evidence="2" key="1">
    <citation type="submission" date="2016-12" db="EMBL/GenBank/DDBJ databases">
        <authorList>
            <person name="Moulin L."/>
        </authorList>
    </citation>
    <scope>NUCLEOTIDE SEQUENCE [LARGE SCALE GENOMIC DNA]</scope>
    <source>
        <strain evidence="2">STM 7183</strain>
    </source>
</reference>
<dbReference type="PANTHER" id="PTHR39339:SF1">
    <property type="entry name" value="CHAD DOMAIN-CONTAINING PROTEIN"/>
    <property type="match status" value="1"/>
</dbReference>
<dbReference type="Pfam" id="PF05235">
    <property type="entry name" value="CHAD"/>
    <property type="match status" value="1"/>
</dbReference>
<name>A0A1N7RNS8_9BURK</name>
<dbReference type="OrthoDB" id="8925343at2"/>
<keyword evidence="2" id="KW-0456">Lyase</keyword>
<protein>
    <submittedName>
        <fullName evidence="2">Adenylate cyclase</fullName>
        <ecNumber evidence="2">4.6.1.1</ecNumber>
    </submittedName>
</protein>
<evidence type="ECO:0000313" key="3">
    <source>
        <dbReference type="Proteomes" id="UP000195569"/>
    </source>
</evidence>
<dbReference type="EC" id="4.6.1.1" evidence="2"/>
<dbReference type="Gene3D" id="1.40.20.10">
    <property type="entry name" value="CHAD domain"/>
    <property type="match status" value="1"/>
</dbReference>
<keyword evidence="3" id="KW-1185">Reference proteome</keyword>
<dbReference type="AlphaFoldDB" id="A0A1N7RNS8"/>
<organism evidence="2 3">
    <name type="scientific">Paraburkholderia piptadeniae</name>
    <dbReference type="NCBI Taxonomy" id="1701573"/>
    <lineage>
        <taxon>Bacteria</taxon>
        <taxon>Pseudomonadati</taxon>
        <taxon>Pseudomonadota</taxon>
        <taxon>Betaproteobacteria</taxon>
        <taxon>Burkholderiales</taxon>
        <taxon>Burkholderiaceae</taxon>
        <taxon>Paraburkholderia</taxon>
    </lineage>
</organism>
<dbReference type="InterPro" id="IPR038186">
    <property type="entry name" value="CHAD_dom_sf"/>
</dbReference>
<dbReference type="PROSITE" id="PS51708">
    <property type="entry name" value="CHAD"/>
    <property type="match status" value="1"/>
</dbReference>
<evidence type="ECO:0000313" key="2">
    <source>
        <dbReference type="EMBL" id="SIT36764.1"/>
    </source>
</evidence>
<gene>
    <name evidence="2" type="ORF">BN2476_100081</name>
</gene>
<sequence length="281" mass="31695">MKVEANTEASRALPHDGMAEAHFSHYAAPLIDRALACAAALRANPDAEVLHDLRASLRRLRTLLWAYRPLLDDTFDAQQSALFKFFANAAGKTRDWDILIGLLEETSDAQGQPREALEAARAKSLDASRETLARANVKSALRDALKEANRKLNTSHDRTPLSKFAQQRLASAQKSMKKRMKRASHAKRSDYASYHEVRKAGKKLRYLIEFFEPVLKKKQVKSVTSLKKLQKRFGELNDVVASEQLLRDNQSVFSDEALSARALDSLAKERKRRMRAAARLL</sequence>
<feature type="domain" description="CHAD" evidence="1">
    <location>
        <begin position="16"/>
        <end position="281"/>
    </location>
</feature>
<accession>A0A1N7RNS8</accession>
<dbReference type="GO" id="GO:0004016">
    <property type="term" value="F:adenylate cyclase activity"/>
    <property type="evidence" value="ECO:0007669"/>
    <property type="project" value="UniProtKB-EC"/>
</dbReference>
<dbReference type="SMART" id="SM00880">
    <property type="entry name" value="CHAD"/>
    <property type="match status" value="1"/>
</dbReference>
<comment type="caution">
    <text evidence="2">The sequence shown here is derived from an EMBL/GenBank/DDBJ whole genome shotgun (WGS) entry which is preliminary data.</text>
</comment>
<dbReference type="Proteomes" id="UP000195569">
    <property type="component" value="Unassembled WGS sequence"/>
</dbReference>
<proteinExistence type="predicted"/>